<comment type="caution">
    <text evidence="1">The sequence shown here is derived from an EMBL/GenBank/DDBJ whole genome shotgun (WGS) entry which is preliminary data.</text>
</comment>
<dbReference type="AlphaFoldDB" id="K1S3T4"/>
<dbReference type="EMBL" id="AJWY01010514">
    <property type="protein sequence ID" value="EKC55332.1"/>
    <property type="molecule type" value="Genomic_DNA"/>
</dbReference>
<gene>
    <name evidence="1" type="ORF">LEA_15404</name>
</gene>
<dbReference type="InterPro" id="IPR036412">
    <property type="entry name" value="HAD-like_sf"/>
</dbReference>
<reference evidence="1" key="1">
    <citation type="journal article" date="2013" name="Environ. Microbiol.">
        <title>Microbiota from the distal guts of lean and obese adolescents exhibit partial functional redundancy besides clear differences in community structure.</title>
        <authorList>
            <person name="Ferrer M."/>
            <person name="Ruiz A."/>
            <person name="Lanza F."/>
            <person name="Haange S.B."/>
            <person name="Oberbach A."/>
            <person name="Till H."/>
            <person name="Bargiela R."/>
            <person name="Campoy C."/>
            <person name="Segura M.T."/>
            <person name="Richter M."/>
            <person name="von Bergen M."/>
            <person name="Seifert J."/>
            <person name="Suarez A."/>
        </authorList>
    </citation>
    <scope>NUCLEOTIDE SEQUENCE</scope>
</reference>
<accession>K1S3T4</accession>
<dbReference type="Gene3D" id="3.40.50.1000">
    <property type="entry name" value="HAD superfamily/HAD-like"/>
    <property type="match status" value="1"/>
</dbReference>
<proteinExistence type="predicted"/>
<name>K1S3T4_9ZZZZ</name>
<keyword evidence="1" id="KW-0378">Hydrolase</keyword>
<dbReference type="SUPFAM" id="SSF56784">
    <property type="entry name" value="HAD-like"/>
    <property type="match status" value="1"/>
</dbReference>
<dbReference type="GO" id="GO:0016787">
    <property type="term" value="F:hydrolase activity"/>
    <property type="evidence" value="ECO:0007669"/>
    <property type="project" value="UniProtKB-KW"/>
</dbReference>
<protein>
    <submittedName>
        <fullName evidence="1">Hydrolase or phosphatase</fullName>
    </submittedName>
</protein>
<organism evidence="1">
    <name type="scientific">human gut metagenome</name>
    <dbReference type="NCBI Taxonomy" id="408170"/>
    <lineage>
        <taxon>unclassified sequences</taxon>
        <taxon>metagenomes</taxon>
        <taxon>organismal metagenomes</taxon>
    </lineage>
</organism>
<sequence length="53" mass="5848">MIGDTWFDTKGARLCGVDFVGVEYGYGDLESMKKEGGRVFVKTTAELLDVLTK</sequence>
<dbReference type="InterPro" id="IPR023214">
    <property type="entry name" value="HAD_sf"/>
</dbReference>
<evidence type="ECO:0000313" key="1">
    <source>
        <dbReference type="EMBL" id="EKC55332.1"/>
    </source>
</evidence>